<organism evidence="1 2">
    <name type="scientific">Leptospira brenneri</name>
    <dbReference type="NCBI Taxonomy" id="2023182"/>
    <lineage>
        <taxon>Bacteria</taxon>
        <taxon>Pseudomonadati</taxon>
        <taxon>Spirochaetota</taxon>
        <taxon>Spirochaetia</taxon>
        <taxon>Leptospirales</taxon>
        <taxon>Leptospiraceae</taxon>
        <taxon>Leptospira</taxon>
    </lineage>
</organism>
<accession>A0A2M9Y555</accession>
<evidence type="ECO:0000313" key="1">
    <source>
        <dbReference type="EMBL" id="TGK96692.1"/>
    </source>
</evidence>
<dbReference type="RefSeq" id="WP_100789864.1">
    <property type="nucleotide sequence ID" value="NZ_NPDQ01000002.1"/>
</dbReference>
<name>A0A2M9Y555_9LEPT</name>
<proteinExistence type="predicted"/>
<sequence>MKQLRNIFCLVFIVILENCNVGKKEDACKYYLERDFKLYCEQLVLLSPAILKEDKNLGQAIASNIVLVGCATYLKKKKECERKENQYLPGLYGMNETRENLDAITKIKKS</sequence>
<dbReference type="OrthoDB" id="343997at2"/>
<dbReference type="AlphaFoldDB" id="A0A2M9Y555"/>
<evidence type="ECO:0000313" key="2">
    <source>
        <dbReference type="Proteomes" id="UP000297891"/>
    </source>
</evidence>
<comment type="caution">
    <text evidence="1">The sequence shown here is derived from an EMBL/GenBank/DDBJ whole genome shotgun (WGS) entry which is preliminary data.</text>
</comment>
<keyword evidence="2" id="KW-1185">Reference proteome</keyword>
<gene>
    <name evidence="1" type="ORF">EHQ30_08870</name>
</gene>
<dbReference type="Proteomes" id="UP000297891">
    <property type="component" value="Unassembled WGS sequence"/>
</dbReference>
<reference evidence="1" key="1">
    <citation type="journal article" date="2019" name="PLoS Negl. Trop. Dis.">
        <title>Revisiting the worldwide diversity of Leptospira species in the environment.</title>
        <authorList>
            <person name="Vincent A.T."/>
            <person name="Schiettekatte O."/>
            <person name="Bourhy P."/>
            <person name="Veyrier F.J."/>
            <person name="Picardeau M."/>
        </authorList>
    </citation>
    <scope>NUCLEOTIDE SEQUENCE [LARGE SCALE GENOMIC DNA]</scope>
    <source>
        <strain evidence="1">201800277</strain>
    </source>
</reference>
<dbReference type="EMBL" id="RQFP01000001">
    <property type="protein sequence ID" value="TGK96692.1"/>
    <property type="molecule type" value="Genomic_DNA"/>
</dbReference>
<protein>
    <submittedName>
        <fullName evidence="1">Uncharacterized protein</fullName>
    </submittedName>
</protein>